<dbReference type="WBParaSite" id="GPUH_0000216801-mRNA-1">
    <property type="protein sequence ID" value="GPUH_0000216801-mRNA-1"/>
    <property type="gene ID" value="GPUH_0000216801"/>
</dbReference>
<gene>
    <name evidence="2" type="ORF">GPUH_LOCUS2161</name>
</gene>
<accession>A0A183D0C2</accession>
<keyword evidence="3" id="KW-1185">Reference proteome</keyword>
<dbReference type="EMBL" id="UYRT01003082">
    <property type="protein sequence ID" value="VDK32555.1"/>
    <property type="molecule type" value="Genomic_DNA"/>
</dbReference>
<evidence type="ECO:0000313" key="2">
    <source>
        <dbReference type="EMBL" id="VDK32555.1"/>
    </source>
</evidence>
<organism evidence="4">
    <name type="scientific">Gongylonema pulchrum</name>
    <dbReference type="NCBI Taxonomy" id="637853"/>
    <lineage>
        <taxon>Eukaryota</taxon>
        <taxon>Metazoa</taxon>
        <taxon>Ecdysozoa</taxon>
        <taxon>Nematoda</taxon>
        <taxon>Chromadorea</taxon>
        <taxon>Rhabditida</taxon>
        <taxon>Spirurina</taxon>
        <taxon>Spiruromorpha</taxon>
        <taxon>Spiruroidea</taxon>
        <taxon>Gongylonematidae</taxon>
        <taxon>Gongylonema</taxon>
    </lineage>
</organism>
<dbReference type="InterPro" id="IPR043968">
    <property type="entry name" value="SGNH"/>
</dbReference>
<feature type="domain" description="SGNH" evidence="1">
    <location>
        <begin position="74"/>
        <end position="135"/>
    </location>
</feature>
<name>A0A183D0C2_9BILA</name>
<reference evidence="4" key="1">
    <citation type="submission" date="2016-06" db="UniProtKB">
        <authorList>
            <consortium name="WormBaseParasite"/>
        </authorList>
    </citation>
    <scope>IDENTIFICATION</scope>
</reference>
<proteinExistence type="predicted"/>
<evidence type="ECO:0000313" key="3">
    <source>
        <dbReference type="Proteomes" id="UP000271098"/>
    </source>
</evidence>
<sequence>MRYISQHGCNFYYGSVFAGNICSEVLNATLTLLEETRPDVVFYVVFAEMQNLLVQLTRGNSLGINNQVKYLWERERYSFERYDALKCNKCTRFYPHRYFCDSKYCHTYDTSNFISFYKDSHLNDYGGAFMTKLYANIIAELRARRYID</sequence>
<dbReference type="Pfam" id="PF19040">
    <property type="entry name" value="SGNH"/>
    <property type="match status" value="1"/>
</dbReference>
<dbReference type="AlphaFoldDB" id="A0A183D0C2"/>
<evidence type="ECO:0000313" key="4">
    <source>
        <dbReference type="WBParaSite" id="GPUH_0000216801-mRNA-1"/>
    </source>
</evidence>
<reference evidence="2 3" key="2">
    <citation type="submission" date="2018-11" db="EMBL/GenBank/DDBJ databases">
        <authorList>
            <consortium name="Pathogen Informatics"/>
        </authorList>
    </citation>
    <scope>NUCLEOTIDE SEQUENCE [LARGE SCALE GENOMIC DNA]</scope>
</reference>
<evidence type="ECO:0000259" key="1">
    <source>
        <dbReference type="Pfam" id="PF19040"/>
    </source>
</evidence>
<dbReference type="Proteomes" id="UP000271098">
    <property type="component" value="Unassembled WGS sequence"/>
</dbReference>
<protein>
    <submittedName>
        <fullName evidence="4">SGNH domain-containing protein</fullName>
    </submittedName>
</protein>